<protein>
    <submittedName>
        <fullName evidence="1">Uncharacterized protein</fullName>
    </submittedName>
</protein>
<keyword evidence="2" id="KW-1185">Reference proteome</keyword>
<evidence type="ECO:0000313" key="2">
    <source>
        <dbReference type="Proteomes" id="UP001583186"/>
    </source>
</evidence>
<dbReference type="Proteomes" id="UP001583186">
    <property type="component" value="Unassembled WGS sequence"/>
</dbReference>
<sequence>MSSLFCCSSTRPYKATRLSHEEKFSAFMAWARYPQSESPTGDDILASYTPSFAIQLVKQVNFGPLESKRYFVPVEGNDTEFVEITEQALINANFQKLNAYKNFKCGPHNKFFEVNVYQKDPTNTHHWRADVARPAANIDL</sequence>
<reference evidence="1 2" key="1">
    <citation type="journal article" date="2024" name="IMA Fungus">
        <title>IMA Genome - F19 : A genome assembly and annotation guide to empower mycologists, including annotated draft genome sequences of Ceratocystis pirilliformis, Diaporthe australafricana, Fusarium ophioides, Paecilomyces lecythidis, and Sporothrix stenoceras.</title>
        <authorList>
            <person name="Aylward J."/>
            <person name="Wilson A.M."/>
            <person name="Visagie C.M."/>
            <person name="Spraker J."/>
            <person name="Barnes I."/>
            <person name="Buitendag C."/>
            <person name="Ceriani C."/>
            <person name="Del Mar Angel L."/>
            <person name="du Plessis D."/>
            <person name="Fuchs T."/>
            <person name="Gasser K."/>
            <person name="Kramer D."/>
            <person name="Li W."/>
            <person name="Munsamy K."/>
            <person name="Piso A."/>
            <person name="Price J.L."/>
            <person name="Sonnekus B."/>
            <person name="Thomas C."/>
            <person name="van der Nest A."/>
            <person name="van Dijk A."/>
            <person name="van Heerden A."/>
            <person name="van Vuuren N."/>
            <person name="Yilmaz N."/>
            <person name="Duong T.A."/>
            <person name="van der Merwe N.A."/>
            <person name="Wingfield M.J."/>
            <person name="Wingfield B.D."/>
        </authorList>
    </citation>
    <scope>NUCLEOTIDE SEQUENCE [LARGE SCALE GENOMIC DNA]</scope>
    <source>
        <strain evidence="1 2">CMW 5346</strain>
    </source>
</reference>
<comment type="caution">
    <text evidence="1">The sequence shown here is derived from an EMBL/GenBank/DDBJ whole genome shotgun (WGS) entry which is preliminary data.</text>
</comment>
<accession>A0ABR3YMX5</accession>
<dbReference type="EMBL" id="JAWCUI010000070">
    <property type="protein sequence ID" value="KAL1889704.1"/>
    <property type="molecule type" value="Genomic_DNA"/>
</dbReference>
<name>A0ABR3YMX5_9PEZI</name>
<organism evidence="1 2">
    <name type="scientific">Sporothrix stenoceras</name>
    <dbReference type="NCBI Taxonomy" id="5173"/>
    <lineage>
        <taxon>Eukaryota</taxon>
        <taxon>Fungi</taxon>
        <taxon>Dikarya</taxon>
        <taxon>Ascomycota</taxon>
        <taxon>Pezizomycotina</taxon>
        <taxon>Sordariomycetes</taxon>
        <taxon>Sordariomycetidae</taxon>
        <taxon>Ophiostomatales</taxon>
        <taxon>Ophiostomataceae</taxon>
        <taxon>Sporothrix</taxon>
    </lineage>
</organism>
<proteinExistence type="predicted"/>
<evidence type="ECO:0000313" key="1">
    <source>
        <dbReference type="EMBL" id="KAL1889704.1"/>
    </source>
</evidence>
<gene>
    <name evidence="1" type="ORF">Sste5346_008688</name>
</gene>